<evidence type="ECO:0000313" key="8">
    <source>
        <dbReference type="EMBL" id="MFD2101514.1"/>
    </source>
</evidence>
<keyword evidence="3" id="KW-0520">NAD</keyword>
<dbReference type="RefSeq" id="WP_379832089.1">
    <property type="nucleotide sequence ID" value="NZ_JBHUHU010000005.1"/>
</dbReference>
<dbReference type="EC" id="4.2.3.4" evidence="8"/>
<keyword evidence="2" id="KW-0028">Amino-acid biosynthesis</keyword>
<name>A0ABW4Y1X3_9FLAO</name>
<reference evidence="9" key="1">
    <citation type="journal article" date="2019" name="Int. J. Syst. Evol. Microbiol.">
        <title>The Global Catalogue of Microorganisms (GCM) 10K type strain sequencing project: providing services to taxonomists for standard genome sequencing and annotation.</title>
        <authorList>
            <consortium name="The Broad Institute Genomics Platform"/>
            <consortium name="The Broad Institute Genome Sequencing Center for Infectious Disease"/>
            <person name="Wu L."/>
            <person name="Ma J."/>
        </authorList>
    </citation>
    <scope>NUCLEOTIDE SEQUENCE [LARGE SCALE GENOMIC DNA]</scope>
    <source>
        <strain evidence="9">JCM 3389</strain>
    </source>
</reference>
<feature type="domain" description="3-dehydroquinate synthase N-terminal" evidence="6">
    <location>
        <begin position="86"/>
        <end position="198"/>
    </location>
</feature>
<keyword evidence="5 8" id="KW-0456">Lyase</keyword>
<keyword evidence="9" id="KW-1185">Reference proteome</keyword>
<feature type="domain" description="3-dehydroquinate synthase C-terminal" evidence="7">
    <location>
        <begin position="201"/>
        <end position="333"/>
    </location>
</feature>
<dbReference type="SUPFAM" id="SSF56796">
    <property type="entry name" value="Dehydroquinate synthase-like"/>
    <property type="match status" value="1"/>
</dbReference>
<dbReference type="Pfam" id="PF01761">
    <property type="entry name" value="DHQ_synthase"/>
    <property type="match status" value="1"/>
</dbReference>
<sequence length="389" mass="43727">MDKNSLPTIQQEFKVRYTYQLFFTQQLFALDNPLFKNVLASYRPNEAIKCLFIVDEGVMDNHSHLQEEIKAYCHQFQNQIQFTELIVVPGGEQSKKDQSSVEKCLEAINNNAICRHSFVIAIGGGAVVDMAGYASTIAHRGVQLIRIPTTVLAQNDAAVGVKNSVNAFGKKNFLGTFSIPFAIINDLDFLQTLEQRDWVAGIAEAIKVALLKDQKFFEFIESNAQALANREMEPMAYLIHRCAELHMEHIAKGGDPFENGSSRPLDFGHWSAHKMEFMTQYALRHGEAVAIGMAIDLVYAQLIGLLGEDLDRILSVMKKVGFHLEVPLENDGEIKELLKGIEEFREHLGGELTITLISEIGKQKDVHTIDYEVMEQAIRSFILKPQNSL</sequence>
<dbReference type="NCBIfam" id="NF004852">
    <property type="entry name" value="PRK06203.1"/>
    <property type="match status" value="1"/>
</dbReference>
<proteinExistence type="predicted"/>
<dbReference type="Pfam" id="PF24621">
    <property type="entry name" value="DHQS_C"/>
    <property type="match status" value="1"/>
</dbReference>
<dbReference type="InterPro" id="IPR056179">
    <property type="entry name" value="DHQS_C"/>
</dbReference>
<dbReference type="InterPro" id="IPR050071">
    <property type="entry name" value="Dehydroquinate_synthase"/>
</dbReference>
<dbReference type="Gene3D" id="1.20.1090.10">
    <property type="entry name" value="Dehydroquinate synthase-like - alpha domain"/>
    <property type="match status" value="1"/>
</dbReference>
<evidence type="ECO:0000256" key="3">
    <source>
        <dbReference type="ARBA" id="ARBA00023027"/>
    </source>
</evidence>
<keyword evidence="4" id="KW-0057">Aromatic amino acid biosynthesis</keyword>
<dbReference type="Proteomes" id="UP001597342">
    <property type="component" value="Unassembled WGS sequence"/>
</dbReference>
<dbReference type="EMBL" id="JBHUHU010000005">
    <property type="protein sequence ID" value="MFD2101514.1"/>
    <property type="molecule type" value="Genomic_DNA"/>
</dbReference>
<dbReference type="PANTHER" id="PTHR43622">
    <property type="entry name" value="3-DEHYDROQUINATE SYNTHASE"/>
    <property type="match status" value="1"/>
</dbReference>
<comment type="cofactor">
    <cofactor evidence="1">
        <name>NAD(+)</name>
        <dbReference type="ChEBI" id="CHEBI:57540"/>
    </cofactor>
</comment>
<dbReference type="Gene3D" id="3.40.50.1970">
    <property type="match status" value="1"/>
</dbReference>
<evidence type="ECO:0000256" key="2">
    <source>
        <dbReference type="ARBA" id="ARBA00022605"/>
    </source>
</evidence>
<dbReference type="GO" id="GO:0003856">
    <property type="term" value="F:3-dehydroquinate synthase activity"/>
    <property type="evidence" value="ECO:0007669"/>
    <property type="project" value="UniProtKB-EC"/>
</dbReference>
<dbReference type="CDD" id="cd08198">
    <property type="entry name" value="DHQS-like"/>
    <property type="match status" value="1"/>
</dbReference>
<evidence type="ECO:0000313" key="9">
    <source>
        <dbReference type="Proteomes" id="UP001597342"/>
    </source>
</evidence>
<protein>
    <submittedName>
        <fullName evidence="8">3-dehydroquinate synthase</fullName>
        <ecNumber evidence="8">4.2.3.4</ecNumber>
    </submittedName>
</protein>
<dbReference type="InterPro" id="IPR030960">
    <property type="entry name" value="DHQS/DOIS_N"/>
</dbReference>
<dbReference type="PANTHER" id="PTHR43622:SF7">
    <property type="entry name" value="3-DEHYDROQUINATE SYNTHASE, CHLOROPLASTIC"/>
    <property type="match status" value="1"/>
</dbReference>
<evidence type="ECO:0000259" key="6">
    <source>
        <dbReference type="Pfam" id="PF01761"/>
    </source>
</evidence>
<comment type="caution">
    <text evidence="8">The sequence shown here is derived from an EMBL/GenBank/DDBJ whole genome shotgun (WGS) entry which is preliminary data.</text>
</comment>
<evidence type="ECO:0000256" key="1">
    <source>
        <dbReference type="ARBA" id="ARBA00001911"/>
    </source>
</evidence>
<evidence type="ECO:0000256" key="4">
    <source>
        <dbReference type="ARBA" id="ARBA00023141"/>
    </source>
</evidence>
<gene>
    <name evidence="8" type="ORF">ACFSJE_17120</name>
</gene>
<evidence type="ECO:0000259" key="7">
    <source>
        <dbReference type="Pfam" id="PF24621"/>
    </source>
</evidence>
<evidence type="ECO:0000256" key="5">
    <source>
        <dbReference type="ARBA" id="ARBA00023239"/>
    </source>
</evidence>
<accession>A0ABW4Y1X3</accession>
<organism evidence="8 9">
    <name type="scientific">Flagellimonas iocasae</name>
    <dbReference type="NCBI Taxonomy" id="2055905"/>
    <lineage>
        <taxon>Bacteria</taxon>
        <taxon>Pseudomonadati</taxon>
        <taxon>Bacteroidota</taxon>
        <taxon>Flavobacteriia</taxon>
        <taxon>Flavobacteriales</taxon>
        <taxon>Flavobacteriaceae</taxon>
        <taxon>Flagellimonas</taxon>
    </lineage>
</organism>